<dbReference type="Proteomes" id="UP000466307">
    <property type="component" value="Unassembled WGS sequence"/>
</dbReference>
<dbReference type="PANTHER" id="PTHR43428">
    <property type="entry name" value="ARSENATE REDUCTASE"/>
    <property type="match status" value="1"/>
</dbReference>
<reference evidence="3 4" key="1">
    <citation type="submission" date="2020-01" db="EMBL/GenBank/DDBJ databases">
        <title>Investigation of new actinobacteria for the biodesulphurisation of diesel fuel.</title>
        <authorList>
            <person name="Athi Narayanan S.M."/>
        </authorList>
    </citation>
    <scope>NUCLEOTIDE SEQUENCE [LARGE SCALE GENOMIC DNA]</scope>
    <source>
        <strain evidence="3 4">213E</strain>
    </source>
</reference>
<dbReference type="Gene3D" id="3.40.50.2300">
    <property type="match status" value="1"/>
</dbReference>
<dbReference type="PANTHER" id="PTHR43428:SF1">
    <property type="entry name" value="ARSENATE REDUCTASE"/>
    <property type="match status" value="1"/>
</dbReference>
<name>A0A7K3LVQ3_9ACTN</name>
<dbReference type="AlphaFoldDB" id="A0A7K3LVQ3"/>
<keyword evidence="4" id="KW-1185">Reference proteome</keyword>
<dbReference type="GO" id="GO:0046685">
    <property type="term" value="P:response to arsenic-containing substance"/>
    <property type="evidence" value="ECO:0007669"/>
    <property type="project" value="UniProtKB-KW"/>
</dbReference>
<comment type="caution">
    <text evidence="3">The sequence shown here is derived from an EMBL/GenBank/DDBJ whole genome shotgun (WGS) entry which is preliminary data.</text>
</comment>
<protein>
    <submittedName>
        <fullName evidence="3">Low molecular weight phosphatase family protein</fullName>
    </submittedName>
</protein>
<evidence type="ECO:0000313" key="3">
    <source>
        <dbReference type="EMBL" id="NDK92365.1"/>
    </source>
</evidence>
<evidence type="ECO:0000259" key="2">
    <source>
        <dbReference type="SMART" id="SM00226"/>
    </source>
</evidence>
<evidence type="ECO:0000313" key="4">
    <source>
        <dbReference type="Proteomes" id="UP000466307"/>
    </source>
</evidence>
<dbReference type="EMBL" id="JAADZU010000116">
    <property type="protein sequence ID" value="NDK92365.1"/>
    <property type="molecule type" value="Genomic_DNA"/>
</dbReference>
<dbReference type="Pfam" id="PF01451">
    <property type="entry name" value="LMWPc"/>
    <property type="match status" value="1"/>
</dbReference>
<dbReference type="RefSeq" id="WP_059039718.1">
    <property type="nucleotide sequence ID" value="NZ_JAADZU010000116.1"/>
</dbReference>
<feature type="domain" description="Phosphotyrosine protein phosphatase I" evidence="2">
    <location>
        <begin position="14"/>
        <end position="142"/>
    </location>
</feature>
<proteinExistence type="predicted"/>
<dbReference type="InterPro" id="IPR036196">
    <property type="entry name" value="Ptyr_pPase_sf"/>
</dbReference>
<dbReference type="InterPro" id="IPR023485">
    <property type="entry name" value="Ptyr_pPase"/>
</dbReference>
<keyword evidence="1" id="KW-0059">Arsenical resistance</keyword>
<evidence type="ECO:0000256" key="1">
    <source>
        <dbReference type="ARBA" id="ARBA00022849"/>
    </source>
</evidence>
<dbReference type="SMART" id="SM00226">
    <property type="entry name" value="LMWPc"/>
    <property type="match status" value="1"/>
</dbReference>
<dbReference type="SUPFAM" id="SSF52788">
    <property type="entry name" value="Phosphotyrosine protein phosphatases I"/>
    <property type="match status" value="1"/>
</dbReference>
<sequence>MPDNLTITENAAAPSVLFVCVKNGGKSQMAAGLMGKAVGEAVEVHSAGTKPGTAVNGLSAESLTEVGIDITGETPKPIDPELLARVDLVVTLGREAVVDAPAGVRLINWDTDEPSERGIDGIERMRLVRDDIAARVTALAAELTAR</sequence>
<organism evidence="3 4">
    <name type="scientific">Gordonia desulfuricans</name>
    <dbReference type="NCBI Taxonomy" id="89051"/>
    <lineage>
        <taxon>Bacteria</taxon>
        <taxon>Bacillati</taxon>
        <taxon>Actinomycetota</taxon>
        <taxon>Actinomycetes</taxon>
        <taxon>Mycobacteriales</taxon>
        <taxon>Gordoniaceae</taxon>
        <taxon>Gordonia</taxon>
    </lineage>
</organism>
<accession>A0A7K3LVQ3</accession>
<gene>
    <name evidence="3" type="ORF">GYA93_22795</name>
</gene>